<gene>
    <name evidence="2" type="ORF">DEAC_c08600</name>
</gene>
<keyword evidence="1" id="KW-1133">Transmembrane helix</keyword>
<evidence type="ECO:0008006" key="4">
    <source>
        <dbReference type="Google" id="ProtNLM"/>
    </source>
</evidence>
<name>A0A0J1IQG8_9FIRM</name>
<comment type="caution">
    <text evidence="2">The sequence shown here is derived from an EMBL/GenBank/DDBJ whole genome shotgun (WGS) entry which is preliminary data.</text>
</comment>
<dbReference type="EMBL" id="LDZY01000003">
    <property type="protein sequence ID" value="KLU66926.1"/>
    <property type="molecule type" value="Genomic_DNA"/>
</dbReference>
<evidence type="ECO:0000256" key="1">
    <source>
        <dbReference type="SAM" id="Phobius"/>
    </source>
</evidence>
<sequence length="423" mass="47479">MVKKINNTQSANLTLGGITLGFLLSYPFHATSFWGGLISSGCSAGMIGGLADWFAVTALFRRPLGIRPGKLLRTEIIPRNRERIFNALADMVQDELLTKDVLKQKLGMWDFSGELLKVFQQDQVKESAKQLLVDLTEEIKRSLDTNSLSRSLQGLLQENLISQENLTRLELSETLIAVLEFSLEHGQIDHLLQALCKAMKELLLQPTVNRALTNMIEAALIRYGANNPTRKLVGKFLPSPEVLAQGIIDKGKTALQDGTVERWLKELVRKGIINLKTNPEMQDKVSQLCAKALTALTYTDSDLPEEAESTRETSSDLVPKVIERGLKKLRDDWDQNLEAIKHKPELRKAFNREVRSFLERQIEDHHDVIGRTVREGLYPLTNDKLVTLIEEKAGNDLQMIRINGSLVGGLVGMLIYVLGMVFR</sequence>
<dbReference type="Pfam" id="PF04286">
    <property type="entry name" value="DUF445"/>
    <property type="match status" value="1"/>
</dbReference>
<feature type="transmembrane region" description="Helical" evidence="1">
    <location>
        <begin position="402"/>
        <end position="422"/>
    </location>
</feature>
<keyword evidence="3" id="KW-1185">Reference proteome</keyword>
<feature type="transmembrane region" description="Helical" evidence="1">
    <location>
        <begin position="12"/>
        <end position="28"/>
    </location>
</feature>
<evidence type="ECO:0000313" key="2">
    <source>
        <dbReference type="EMBL" id="KLU66926.1"/>
    </source>
</evidence>
<dbReference type="STRING" id="476652.DEAC_c08600"/>
<keyword evidence="1" id="KW-0812">Transmembrane</keyword>
<dbReference type="PANTHER" id="PTHR38442">
    <property type="entry name" value="INNER MEMBRANE PROTEIN-RELATED"/>
    <property type="match status" value="1"/>
</dbReference>
<keyword evidence="1" id="KW-0472">Membrane</keyword>
<dbReference type="PANTHER" id="PTHR38442:SF1">
    <property type="entry name" value="INNER MEMBRANE PROTEIN"/>
    <property type="match status" value="1"/>
</dbReference>
<organism evidence="2 3">
    <name type="scientific">Desulfosporosinus acididurans</name>
    <dbReference type="NCBI Taxonomy" id="476652"/>
    <lineage>
        <taxon>Bacteria</taxon>
        <taxon>Bacillati</taxon>
        <taxon>Bacillota</taxon>
        <taxon>Clostridia</taxon>
        <taxon>Eubacteriales</taxon>
        <taxon>Desulfitobacteriaceae</taxon>
        <taxon>Desulfosporosinus</taxon>
    </lineage>
</organism>
<evidence type="ECO:0000313" key="3">
    <source>
        <dbReference type="Proteomes" id="UP000036356"/>
    </source>
</evidence>
<dbReference type="Proteomes" id="UP000036356">
    <property type="component" value="Unassembled WGS sequence"/>
</dbReference>
<protein>
    <recommendedName>
        <fullName evidence="4">DUF445 domain-containing protein</fullName>
    </recommendedName>
</protein>
<dbReference type="PATRIC" id="fig|476652.3.peg.882"/>
<feature type="transmembrane region" description="Helical" evidence="1">
    <location>
        <begin position="34"/>
        <end position="60"/>
    </location>
</feature>
<proteinExistence type="predicted"/>
<reference evidence="2 3" key="1">
    <citation type="submission" date="2015-06" db="EMBL/GenBank/DDBJ databases">
        <title>Draft genome of the moderately acidophilic sulfate reducer Candidatus Desulfosporosinus acididurans strain M1.</title>
        <authorList>
            <person name="Poehlein A."/>
            <person name="Petzsch P."/>
            <person name="Johnson B.D."/>
            <person name="Schloemann M."/>
            <person name="Daniel R."/>
            <person name="Muehling M."/>
        </authorList>
    </citation>
    <scope>NUCLEOTIDE SEQUENCE [LARGE SCALE GENOMIC DNA]</scope>
    <source>
        <strain evidence="2 3">M1</strain>
    </source>
</reference>
<dbReference type="GO" id="GO:0005886">
    <property type="term" value="C:plasma membrane"/>
    <property type="evidence" value="ECO:0007669"/>
    <property type="project" value="TreeGrafter"/>
</dbReference>
<dbReference type="AlphaFoldDB" id="A0A0J1IQG8"/>
<dbReference type="InterPro" id="IPR007383">
    <property type="entry name" value="DUF445"/>
</dbReference>
<accession>A0A0J1IQG8</accession>